<gene>
    <name evidence="1" type="ORF">A5677_18060</name>
</gene>
<reference evidence="1 2" key="1">
    <citation type="submission" date="2016-06" db="EMBL/GenBank/DDBJ databases">
        <authorList>
            <person name="Kjaerup R.B."/>
            <person name="Dalgaard T.S."/>
            <person name="Juul-Madsen H.R."/>
        </authorList>
    </citation>
    <scope>NUCLEOTIDE SEQUENCE [LARGE SCALE GENOMIC DNA]</scope>
    <source>
        <strain evidence="1 2">E3012</strain>
    </source>
</reference>
<name>A0A1B9D9S5_MYCMA</name>
<organism evidence="1 2">
    <name type="scientific">Mycobacterium malmoense</name>
    <dbReference type="NCBI Taxonomy" id="1780"/>
    <lineage>
        <taxon>Bacteria</taxon>
        <taxon>Bacillati</taxon>
        <taxon>Actinomycetota</taxon>
        <taxon>Actinomycetes</taxon>
        <taxon>Mycobacteriales</taxon>
        <taxon>Mycobacteriaceae</taxon>
        <taxon>Mycobacterium</taxon>
    </lineage>
</organism>
<dbReference type="InterPro" id="IPR058714">
    <property type="entry name" value="LpqS"/>
</dbReference>
<comment type="caution">
    <text evidence="1">The sequence shown here is derived from an EMBL/GenBank/DDBJ whole genome shotgun (WGS) entry which is preliminary data.</text>
</comment>
<sequence length="138" mass="14398">MRLQTAQRTQWLRYTTAVLALFWAVGLAAGCHLPHAATSAPGLTSQPAAATGQDLAARAHLAPAGADSCSPLDQVCKHVAQACSTSDLVALDIVVTVIALAGSLAGPMIRAPRAPPRTAGFAFRRGRNLLTRFCIARI</sequence>
<evidence type="ECO:0000313" key="2">
    <source>
        <dbReference type="Proteomes" id="UP000092683"/>
    </source>
</evidence>
<dbReference type="Proteomes" id="UP000092683">
    <property type="component" value="Unassembled WGS sequence"/>
</dbReference>
<dbReference type="OrthoDB" id="4744862at2"/>
<dbReference type="PROSITE" id="PS51257">
    <property type="entry name" value="PROKAR_LIPOPROTEIN"/>
    <property type="match status" value="1"/>
</dbReference>
<accession>A0A1B9D9S5</accession>
<protein>
    <recommendedName>
        <fullName evidence="3">Lipoprotein</fullName>
    </recommendedName>
</protein>
<proteinExistence type="predicted"/>
<dbReference type="EMBL" id="MBEE01000094">
    <property type="protein sequence ID" value="OCB56421.1"/>
    <property type="molecule type" value="Genomic_DNA"/>
</dbReference>
<evidence type="ECO:0000313" key="1">
    <source>
        <dbReference type="EMBL" id="OCB56421.1"/>
    </source>
</evidence>
<evidence type="ECO:0008006" key="3">
    <source>
        <dbReference type="Google" id="ProtNLM"/>
    </source>
</evidence>
<dbReference type="Pfam" id="PF26327">
    <property type="entry name" value="LpqS"/>
    <property type="match status" value="1"/>
</dbReference>
<dbReference type="AlphaFoldDB" id="A0A1B9D9S5"/>
<dbReference type="RefSeq" id="WP_065480786.1">
    <property type="nucleotide sequence ID" value="NZ_MBEE01000094.1"/>
</dbReference>